<comment type="caution">
    <text evidence="2">The sequence shown here is derived from an EMBL/GenBank/DDBJ whole genome shotgun (WGS) entry which is preliminary data.</text>
</comment>
<dbReference type="InterPro" id="IPR018728">
    <property type="entry name" value="DUF2268"/>
</dbReference>
<dbReference type="Pfam" id="PF10026">
    <property type="entry name" value="DUF2268"/>
    <property type="match status" value="1"/>
</dbReference>
<reference evidence="3" key="1">
    <citation type="journal article" date="2019" name="Int. J. Syst. Evol. Microbiol.">
        <title>The Global Catalogue of Microorganisms (GCM) 10K type strain sequencing project: providing services to taxonomists for standard genome sequencing and annotation.</title>
        <authorList>
            <consortium name="The Broad Institute Genomics Platform"/>
            <consortium name="The Broad Institute Genome Sequencing Center for Infectious Disease"/>
            <person name="Wu L."/>
            <person name="Ma J."/>
        </authorList>
    </citation>
    <scope>NUCLEOTIDE SEQUENCE [LARGE SCALE GENOMIC DNA]</scope>
    <source>
        <strain evidence="3">KACC 11299</strain>
    </source>
</reference>
<proteinExistence type="predicted"/>
<evidence type="ECO:0000259" key="1">
    <source>
        <dbReference type="Pfam" id="PF10026"/>
    </source>
</evidence>
<sequence>MTVVRTDKWIEESGGDPSKVCAKLSQYFPTASAEEIHHHLTIFGMYVSAKQGSALTKKLQTNNAWDISSNELKLLRSKWSGPSVPVFIFPSDSYNKVLVREFNGKSGLAYADKVFLFISPHNTETEIKAILTHEYNHVCRLNRFPKREEDCTLLDTIILEGLAEVAVAERFGEDFTSSWTSMYSDRQLARFWKEFIYPNRNQRKESDAHEEVLYGLGRYPHMAGYAVGYYVVRNFMKGTDLHAEDLLTLPSKEIAQL</sequence>
<evidence type="ECO:0000313" key="3">
    <source>
        <dbReference type="Proteomes" id="UP001596071"/>
    </source>
</evidence>
<keyword evidence="3" id="KW-1185">Reference proteome</keyword>
<feature type="domain" description="DUF2268" evidence="1">
    <location>
        <begin position="65"/>
        <end position="255"/>
    </location>
</feature>
<dbReference type="RefSeq" id="WP_381443072.1">
    <property type="nucleotide sequence ID" value="NZ_JBHSNP010000010.1"/>
</dbReference>
<protein>
    <submittedName>
        <fullName evidence="2">DUF2268 domain-containing protein</fullName>
    </submittedName>
</protein>
<dbReference type="Proteomes" id="UP001596071">
    <property type="component" value="Unassembled WGS sequence"/>
</dbReference>
<organism evidence="2 3">
    <name type="scientific">Sporosarcina koreensis</name>
    <dbReference type="NCBI Taxonomy" id="334735"/>
    <lineage>
        <taxon>Bacteria</taxon>
        <taxon>Bacillati</taxon>
        <taxon>Bacillota</taxon>
        <taxon>Bacilli</taxon>
        <taxon>Bacillales</taxon>
        <taxon>Caryophanaceae</taxon>
        <taxon>Sporosarcina</taxon>
    </lineage>
</organism>
<name>A0ABW0TWW7_9BACL</name>
<dbReference type="EMBL" id="JBHSNP010000010">
    <property type="protein sequence ID" value="MFC5602854.1"/>
    <property type="molecule type" value="Genomic_DNA"/>
</dbReference>
<accession>A0ABW0TWW7</accession>
<evidence type="ECO:0000313" key="2">
    <source>
        <dbReference type="EMBL" id="MFC5602854.1"/>
    </source>
</evidence>
<gene>
    <name evidence="2" type="ORF">ACFPTP_06440</name>
</gene>